<evidence type="ECO:0000256" key="4">
    <source>
        <dbReference type="ARBA" id="ARBA00023242"/>
    </source>
</evidence>
<evidence type="ECO:0000313" key="10">
    <source>
        <dbReference type="Proteomes" id="UP000230233"/>
    </source>
</evidence>
<reference evidence="10" key="1">
    <citation type="submission" date="2017-10" db="EMBL/GenBank/DDBJ databases">
        <title>Rapid genome shrinkage in a self-fertile nematode reveals novel sperm competition proteins.</title>
        <authorList>
            <person name="Yin D."/>
            <person name="Schwarz E.M."/>
            <person name="Thomas C.G."/>
            <person name="Felde R.L."/>
            <person name="Korf I.F."/>
            <person name="Cutter A.D."/>
            <person name="Schartner C.M."/>
            <person name="Ralston E.J."/>
            <person name="Meyer B.J."/>
            <person name="Haag E.S."/>
        </authorList>
    </citation>
    <scope>NUCLEOTIDE SEQUENCE [LARGE SCALE GENOMIC DNA]</scope>
    <source>
        <strain evidence="10">JU1422</strain>
    </source>
</reference>
<feature type="compositionally biased region" description="Basic residues" evidence="7">
    <location>
        <begin position="25"/>
        <end position="35"/>
    </location>
</feature>
<dbReference type="STRING" id="1611254.A0A2G5VKB8"/>
<dbReference type="EMBL" id="PDUG01000001">
    <property type="protein sequence ID" value="PIC52218.1"/>
    <property type="molecule type" value="Genomic_DNA"/>
</dbReference>
<dbReference type="SUPFAM" id="SSF46689">
    <property type="entry name" value="Homeodomain-like"/>
    <property type="match status" value="1"/>
</dbReference>
<dbReference type="InterPro" id="IPR050877">
    <property type="entry name" value="EMX-VAX-Noto_Homeobox_TFs"/>
</dbReference>
<dbReference type="PANTHER" id="PTHR24339:SF28">
    <property type="entry name" value="E5-RELATED"/>
    <property type="match status" value="1"/>
</dbReference>
<sequence>MTSQPIHQNSDTANCVPSNTPKAVPPRKARKEKRTRTAFSETQLKMLSDHFVINQNPVGGALHQLAKDTELEQKTVKIWFKNRRAAWRRQNPGL</sequence>
<gene>
    <name evidence="9" type="primary">Cnig_chr_I.g2414</name>
    <name evidence="9" type="ORF">B9Z55_002414</name>
</gene>
<dbReference type="GO" id="GO:0005634">
    <property type="term" value="C:nucleus"/>
    <property type="evidence" value="ECO:0007669"/>
    <property type="project" value="UniProtKB-SubCell"/>
</dbReference>
<accession>A0A2G5VKB8</accession>
<evidence type="ECO:0000313" key="9">
    <source>
        <dbReference type="EMBL" id="PIC52218.1"/>
    </source>
</evidence>
<keyword evidence="4 5" id="KW-0539">Nucleus</keyword>
<dbReference type="Pfam" id="PF00046">
    <property type="entry name" value="Homeodomain"/>
    <property type="match status" value="1"/>
</dbReference>
<dbReference type="PROSITE" id="PS00027">
    <property type="entry name" value="HOMEOBOX_1"/>
    <property type="match status" value="1"/>
</dbReference>
<dbReference type="OrthoDB" id="6159439at2759"/>
<name>A0A2G5VKB8_9PELO</name>
<proteinExistence type="predicted"/>
<evidence type="ECO:0000256" key="1">
    <source>
        <dbReference type="ARBA" id="ARBA00004123"/>
    </source>
</evidence>
<dbReference type="GO" id="GO:0000981">
    <property type="term" value="F:DNA-binding transcription factor activity, RNA polymerase II-specific"/>
    <property type="evidence" value="ECO:0007669"/>
    <property type="project" value="InterPro"/>
</dbReference>
<evidence type="ECO:0000256" key="5">
    <source>
        <dbReference type="PROSITE-ProRule" id="PRU00108"/>
    </source>
</evidence>
<comment type="subcellular location">
    <subcellularLocation>
        <location evidence="1 5 6">Nucleus</location>
    </subcellularLocation>
</comment>
<evidence type="ECO:0000256" key="6">
    <source>
        <dbReference type="RuleBase" id="RU000682"/>
    </source>
</evidence>
<evidence type="ECO:0000256" key="2">
    <source>
        <dbReference type="ARBA" id="ARBA00023125"/>
    </source>
</evidence>
<dbReference type="GO" id="GO:0007420">
    <property type="term" value="P:brain development"/>
    <property type="evidence" value="ECO:0007669"/>
    <property type="project" value="TreeGrafter"/>
</dbReference>
<protein>
    <recommendedName>
        <fullName evidence="8">Homeobox domain-containing protein</fullName>
    </recommendedName>
</protein>
<evidence type="ECO:0000256" key="3">
    <source>
        <dbReference type="ARBA" id="ARBA00023155"/>
    </source>
</evidence>
<feature type="DNA-binding region" description="Homeobox" evidence="5">
    <location>
        <begin position="32"/>
        <end position="91"/>
    </location>
</feature>
<dbReference type="InterPro" id="IPR001356">
    <property type="entry name" value="HD"/>
</dbReference>
<keyword evidence="2 5" id="KW-0238">DNA-binding</keyword>
<feature type="region of interest" description="Disordered" evidence="7">
    <location>
        <begin position="1"/>
        <end position="35"/>
    </location>
</feature>
<keyword evidence="10" id="KW-1185">Reference proteome</keyword>
<evidence type="ECO:0000259" key="8">
    <source>
        <dbReference type="PROSITE" id="PS50071"/>
    </source>
</evidence>
<organism evidence="9 10">
    <name type="scientific">Caenorhabditis nigoni</name>
    <dbReference type="NCBI Taxonomy" id="1611254"/>
    <lineage>
        <taxon>Eukaryota</taxon>
        <taxon>Metazoa</taxon>
        <taxon>Ecdysozoa</taxon>
        <taxon>Nematoda</taxon>
        <taxon>Chromadorea</taxon>
        <taxon>Rhabditida</taxon>
        <taxon>Rhabditina</taxon>
        <taxon>Rhabditomorpha</taxon>
        <taxon>Rhabditoidea</taxon>
        <taxon>Rhabditidae</taxon>
        <taxon>Peloderinae</taxon>
        <taxon>Caenorhabditis</taxon>
    </lineage>
</organism>
<dbReference type="InterPro" id="IPR009057">
    <property type="entry name" value="Homeodomain-like_sf"/>
</dbReference>
<comment type="caution">
    <text evidence="9">The sequence shown here is derived from an EMBL/GenBank/DDBJ whole genome shotgun (WGS) entry which is preliminary data.</text>
</comment>
<dbReference type="Gene3D" id="1.10.10.60">
    <property type="entry name" value="Homeodomain-like"/>
    <property type="match status" value="1"/>
</dbReference>
<dbReference type="InterPro" id="IPR017970">
    <property type="entry name" value="Homeobox_CS"/>
</dbReference>
<dbReference type="SMART" id="SM00389">
    <property type="entry name" value="HOX"/>
    <property type="match status" value="1"/>
</dbReference>
<dbReference type="Proteomes" id="UP000230233">
    <property type="component" value="Chromosome I"/>
</dbReference>
<dbReference type="CDD" id="cd00086">
    <property type="entry name" value="homeodomain"/>
    <property type="match status" value="1"/>
</dbReference>
<dbReference type="PROSITE" id="PS50071">
    <property type="entry name" value="HOMEOBOX_2"/>
    <property type="match status" value="1"/>
</dbReference>
<dbReference type="GO" id="GO:0000978">
    <property type="term" value="F:RNA polymerase II cis-regulatory region sequence-specific DNA binding"/>
    <property type="evidence" value="ECO:0007669"/>
    <property type="project" value="TreeGrafter"/>
</dbReference>
<dbReference type="PANTHER" id="PTHR24339">
    <property type="entry name" value="HOMEOBOX PROTEIN EMX-RELATED"/>
    <property type="match status" value="1"/>
</dbReference>
<keyword evidence="3 5" id="KW-0371">Homeobox</keyword>
<evidence type="ECO:0000256" key="7">
    <source>
        <dbReference type="SAM" id="MobiDB-lite"/>
    </source>
</evidence>
<dbReference type="AlphaFoldDB" id="A0A2G5VKB8"/>
<dbReference type="GO" id="GO:0030182">
    <property type="term" value="P:neuron differentiation"/>
    <property type="evidence" value="ECO:0007669"/>
    <property type="project" value="TreeGrafter"/>
</dbReference>
<feature type="compositionally biased region" description="Polar residues" evidence="7">
    <location>
        <begin position="1"/>
        <end position="21"/>
    </location>
</feature>
<feature type="domain" description="Homeobox" evidence="8">
    <location>
        <begin position="30"/>
        <end position="90"/>
    </location>
</feature>